<name>D7G9D8_ECTSI</name>
<sequence>MKALPMECELVLLFPPCPKLYKNSLNPDRTLVSSAALNYLRAVVSNSIDAGATSVEVKVDLPSYRITVVDNGRGIPAETLRSLTATERASSKANSAVEMQHASTYGFRGEALYSLALTSLLEIQSRCAGKEPHAKVVREGEVLHFGPSRAPVRAGTIVTLRDAFFKWPVRRKAANEVTEMTRIKDCVSRMALVNNSVAITVRDSAKSKVVVRATATGSATRTFAQVFSSDKLSLARKVQIPVCVTSSAVHPLWRIHLPFCICSIGSSSGMVAFPFSTRYDTSQLRCVPFMVLLLAVNAAFAPCMALLAGRGGADGQGVVRRVRNPNASSGQRQELFPVFVLNLECPRSEVDIMSDPEKTWVEFSDWAAARNACISMLLAFLSRFSHAVPSSVLRDLRRAFHKNEGGGGDAWKPASPPPPPAARGASPDPGPSPSPPPMQLGTPDVGVSPAGVGSPLESCAWMGRDREVGGIGEEAMEFQDQGFRGEGVLYPSPASRFGARDTGPSSSSSSRMPGLSFSAGGGVGDDNLPGSSSAAVSPYFAASFEDDGKSRYHEGYDDDGHPTSSPYFARCHHYDVRRRSPPDNRLRGRQLALGEYTGGEEERRRRRWDPRPSALGAEAAPPYPAPSFAAVRYEGLGIEDKALSDQARGSGGHADSSGGGWAAEGPPGGRRMSDLLPPSEEEEPVFDEPPPPNEISCSAKAHRGNGRHSSRSDGQRWQSGGGGPPPPPSIAGSTRGSRRGGWLRHVPGVTEMRPGEKDLDQGQQQLEDDAADRGSLSRLFDYAFADSDGRRLPTGPERTGALDEWGVRGGVRSSSPRLLPRSEGGGGGGTAAGRKAFVGVTVRRPPSPQFAFMNEERSSPGGAGVPPPAPSSPRRQRSPPPEDRQRETLPPPSRENGGGGGARTCNPVNQQQVGARTRSPARATTSPHQSSGGFSCQGDGDTPGAWGAAPAFGGTAPLGSARRMASSSSSPKTGGASAKGGTPPLSKKRRRPETPGSSWGGADRRGSPSTGRLAGHRMEDAERHRSPPPPASDRWWGVVNNSPGGEGDGDGGVGLGDGWLGWTRGHGRARNSGGGWWGRSQDDTPPSAAGDRATPAATPAAAPAAAPAAEAPAKAAPAPAPPAIATAAAAAIAPAQASATATEAAPAPAEAAPTAAVARLLQADNDGLGWHDDASPTPRGGTNEPRHHPEHVGAASQAGVPPRRRDERFCAADGESLGLSAQGEAAETMPGEASVYNKESDQTVRPAPAGRQQNACRVEGGGGRGGARSSKEDRMRAAGAALAYDQDVLGGDGLGGDGEEEEEPDTVDGVLGKFLATGDYDSCHVSDAGGAAVYSPQGPGGDRARKAGGEAEKAAPEKDSRYNPLPGRRERQIPQVLQAGQDEVGAGAGAVAVTVTPEELSEALLIGQAGRKFILLRAKTGAVLCLDQHAADERVKLEELERQVFGEGRERRNVERLLLDPPEKLSITRSDAELLEEHREVLSSWQFEVRVDQAQQGGDGLTPVVTLTAVPMVCGVRLSVQDFVGFLHFLRESVEPGQSARRLRPPQVQHILNYKACHSAIRQARRRRACIVFGGRQRVCF</sequence>
<feature type="region of interest" description="Disordered" evidence="3">
    <location>
        <begin position="642"/>
        <end position="1306"/>
    </location>
</feature>
<evidence type="ECO:0000259" key="4">
    <source>
        <dbReference type="SMART" id="SM00853"/>
    </source>
</evidence>
<dbReference type="EMBL" id="FN649222">
    <property type="protein sequence ID" value="CBJ28278.1"/>
    <property type="molecule type" value="Genomic_DNA"/>
</dbReference>
<dbReference type="SUPFAM" id="SSF118116">
    <property type="entry name" value="DNA mismatch repair protein MutL"/>
    <property type="match status" value="1"/>
</dbReference>
<proteinExistence type="inferred from homology"/>
<dbReference type="InterPro" id="IPR037198">
    <property type="entry name" value="MutL_C_sf"/>
</dbReference>
<dbReference type="InterPro" id="IPR014762">
    <property type="entry name" value="DNA_mismatch_repair_CS"/>
</dbReference>
<dbReference type="InterPro" id="IPR038973">
    <property type="entry name" value="MutL/Mlh/Pms-like"/>
</dbReference>
<evidence type="ECO:0000256" key="3">
    <source>
        <dbReference type="SAM" id="MobiDB-lite"/>
    </source>
</evidence>
<comment type="similarity">
    <text evidence="1">Belongs to the DNA mismatch repair MutL/HexB family.</text>
</comment>
<protein>
    <submittedName>
        <fullName evidence="6">MutL protein homolog 3</fullName>
    </submittedName>
</protein>
<feature type="region of interest" description="Disordered" evidence="3">
    <location>
        <begin position="575"/>
        <end position="625"/>
    </location>
</feature>
<dbReference type="GO" id="GO:0032300">
    <property type="term" value="C:mismatch repair complex"/>
    <property type="evidence" value="ECO:0007669"/>
    <property type="project" value="InterPro"/>
</dbReference>
<evidence type="ECO:0000313" key="6">
    <source>
        <dbReference type="EMBL" id="CBJ28278.1"/>
    </source>
</evidence>
<feature type="compositionally biased region" description="Gly residues" evidence="3">
    <location>
        <begin position="649"/>
        <end position="668"/>
    </location>
</feature>
<feature type="compositionally biased region" description="Polar residues" evidence="3">
    <location>
        <begin position="922"/>
        <end position="934"/>
    </location>
</feature>
<keyword evidence="2" id="KW-0227">DNA damage</keyword>
<dbReference type="InterPro" id="IPR036890">
    <property type="entry name" value="HATPase_C_sf"/>
</dbReference>
<feature type="compositionally biased region" description="Basic residues" evidence="3">
    <location>
        <begin position="700"/>
        <end position="709"/>
    </location>
</feature>
<dbReference type="Pfam" id="PF08676">
    <property type="entry name" value="MutL_C"/>
    <property type="match status" value="1"/>
</dbReference>
<dbReference type="InterPro" id="IPR014721">
    <property type="entry name" value="Ribsml_uS5_D2-typ_fold_subgr"/>
</dbReference>
<dbReference type="GO" id="GO:0005524">
    <property type="term" value="F:ATP binding"/>
    <property type="evidence" value="ECO:0007669"/>
    <property type="project" value="InterPro"/>
</dbReference>
<feature type="compositionally biased region" description="Low complexity" evidence="3">
    <location>
        <begin position="614"/>
        <end position="625"/>
    </location>
</feature>
<dbReference type="Gene3D" id="3.30.565.10">
    <property type="entry name" value="Histidine kinase-like ATPase, C-terminal domain"/>
    <property type="match status" value="1"/>
</dbReference>
<dbReference type="PANTHER" id="PTHR10073">
    <property type="entry name" value="DNA MISMATCH REPAIR PROTEIN MLH, PMS, MUTL"/>
    <property type="match status" value="1"/>
</dbReference>
<feature type="compositionally biased region" description="Basic and acidic residues" evidence="3">
    <location>
        <begin position="1342"/>
        <end position="1367"/>
    </location>
</feature>
<feature type="compositionally biased region" description="Acidic residues" evidence="3">
    <location>
        <begin position="1297"/>
        <end position="1306"/>
    </location>
</feature>
<dbReference type="eggNOG" id="KOG1977">
    <property type="taxonomic scope" value="Eukaryota"/>
</dbReference>
<feature type="region of interest" description="Disordered" evidence="3">
    <location>
        <begin position="485"/>
        <end position="530"/>
    </location>
</feature>
<dbReference type="Gene3D" id="3.30.230.10">
    <property type="match status" value="1"/>
</dbReference>
<feature type="region of interest" description="Disordered" evidence="3">
    <location>
        <begin position="1331"/>
        <end position="1367"/>
    </location>
</feature>
<dbReference type="Gene3D" id="3.30.1540.20">
    <property type="entry name" value="MutL, C-terminal domain, dimerisation subdomain"/>
    <property type="match status" value="1"/>
</dbReference>
<dbReference type="Gene3D" id="3.30.1370.100">
    <property type="entry name" value="MutL, C-terminal domain, regulatory subdomain"/>
    <property type="match status" value="1"/>
</dbReference>
<dbReference type="EMBL" id="FN649747">
    <property type="protein sequence ID" value="CBJ28278.1"/>
    <property type="molecule type" value="Genomic_DNA"/>
</dbReference>
<dbReference type="Pfam" id="PF13589">
    <property type="entry name" value="HATPase_c_3"/>
    <property type="match status" value="1"/>
</dbReference>
<evidence type="ECO:0000313" key="7">
    <source>
        <dbReference type="Proteomes" id="UP000002630"/>
    </source>
</evidence>
<feature type="domain" description="MutL C-terminal dimerisation" evidence="4">
    <location>
        <begin position="1405"/>
        <end position="1567"/>
    </location>
</feature>
<dbReference type="GO" id="GO:0016887">
    <property type="term" value="F:ATP hydrolysis activity"/>
    <property type="evidence" value="ECO:0007669"/>
    <property type="project" value="InterPro"/>
</dbReference>
<dbReference type="InterPro" id="IPR014790">
    <property type="entry name" value="MutL_C"/>
</dbReference>
<keyword evidence="7" id="KW-1185">Reference proteome</keyword>
<dbReference type="GO" id="GO:0140664">
    <property type="term" value="F:ATP-dependent DNA damage sensor activity"/>
    <property type="evidence" value="ECO:0007669"/>
    <property type="project" value="InterPro"/>
</dbReference>
<feature type="compositionally biased region" description="Low complexity" evidence="3">
    <location>
        <begin position="1093"/>
        <end position="1158"/>
    </location>
</feature>
<dbReference type="OrthoDB" id="429932at2759"/>
<dbReference type="InterPro" id="IPR013507">
    <property type="entry name" value="DNA_mismatch_S5_2-like"/>
</dbReference>
<dbReference type="PROSITE" id="PS00058">
    <property type="entry name" value="DNA_MISMATCH_REPAIR_1"/>
    <property type="match status" value="1"/>
</dbReference>
<dbReference type="Proteomes" id="UP000002630">
    <property type="component" value="Linkage Group LG22"/>
</dbReference>
<evidence type="ECO:0000259" key="5">
    <source>
        <dbReference type="SMART" id="SM01340"/>
    </source>
</evidence>
<evidence type="ECO:0000256" key="2">
    <source>
        <dbReference type="ARBA" id="ARBA00022763"/>
    </source>
</evidence>
<dbReference type="SMART" id="SM00853">
    <property type="entry name" value="MutL_C"/>
    <property type="match status" value="1"/>
</dbReference>
<dbReference type="PANTHER" id="PTHR10073:SF47">
    <property type="entry name" value="DNA MISMATCH REPAIR PROTEIN MLH3"/>
    <property type="match status" value="1"/>
</dbReference>
<feature type="compositionally biased region" description="Basic and acidic residues" evidence="3">
    <location>
        <begin position="575"/>
        <end position="586"/>
    </location>
</feature>
<reference evidence="6 7" key="1">
    <citation type="journal article" date="2010" name="Nature">
        <title>The Ectocarpus genome and the independent evolution of multicellularity in brown algae.</title>
        <authorList>
            <person name="Cock J.M."/>
            <person name="Sterck L."/>
            <person name="Rouze P."/>
            <person name="Scornet D."/>
            <person name="Allen A.E."/>
            <person name="Amoutzias G."/>
            <person name="Anthouard V."/>
            <person name="Artiguenave F."/>
            <person name="Aury J.M."/>
            <person name="Badger J.H."/>
            <person name="Beszteri B."/>
            <person name="Billiau K."/>
            <person name="Bonnet E."/>
            <person name="Bothwell J.H."/>
            <person name="Bowler C."/>
            <person name="Boyen C."/>
            <person name="Brownlee C."/>
            <person name="Carrano C.J."/>
            <person name="Charrier B."/>
            <person name="Cho G.Y."/>
            <person name="Coelho S.M."/>
            <person name="Collen J."/>
            <person name="Corre E."/>
            <person name="Da Silva C."/>
            <person name="Delage L."/>
            <person name="Delaroque N."/>
            <person name="Dittami S.M."/>
            <person name="Doulbeau S."/>
            <person name="Elias M."/>
            <person name="Farnham G."/>
            <person name="Gachon C.M."/>
            <person name="Gschloessl B."/>
            <person name="Heesch S."/>
            <person name="Jabbari K."/>
            <person name="Jubin C."/>
            <person name="Kawai H."/>
            <person name="Kimura K."/>
            <person name="Kloareg B."/>
            <person name="Kupper F.C."/>
            <person name="Lang D."/>
            <person name="Le Bail A."/>
            <person name="Leblanc C."/>
            <person name="Lerouge P."/>
            <person name="Lohr M."/>
            <person name="Lopez P.J."/>
            <person name="Martens C."/>
            <person name="Maumus F."/>
            <person name="Michel G."/>
            <person name="Miranda-Saavedra D."/>
            <person name="Morales J."/>
            <person name="Moreau H."/>
            <person name="Motomura T."/>
            <person name="Nagasato C."/>
            <person name="Napoli C.A."/>
            <person name="Nelson D.R."/>
            <person name="Nyvall-Collen P."/>
            <person name="Peters A.F."/>
            <person name="Pommier C."/>
            <person name="Potin P."/>
            <person name="Poulain J."/>
            <person name="Quesneville H."/>
            <person name="Read B."/>
            <person name="Rensing S.A."/>
            <person name="Ritter A."/>
            <person name="Rousvoal S."/>
            <person name="Samanta M."/>
            <person name="Samson G."/>
            <person name="Schroeder D.C."/>
            <person name="Segurens B."/>
            <person name="Strittmatter M."/>
            <person name="Tonon T."/>
            <person name="Tregear J.W."/>
            <person name="Valentin K."/>
            <person name="von Dassow P."/>
            <person name="Yamagishi T."/>
            <person name="Van de Peer Y."/>
            <person name="Wincker P."/>
        </authorList>
    </citation>
    <scope>NUCLEOTIDE SEQUENCE [LARGE SCALE GENOMIC DNA]</scope>
    <source>
        <strain evidence="7">Ec32 / CCAP1310/4</strain>
    </source>
</reference>
<dbReference type="SUPFAM" id="SSF55874">
    <property type="entry name" value="ATPase domain of HSP90 chaperone/DNA topoisomerase II/histidine kinase"/>
    <property type="match status" value="1"/>
</dbReference>
<accession>D7G9D8</accession>
<gene>
    <name evidence="6" type="primary">MLH3</name>
    <name evidence="6" type="ORF">Esi_0098_0010</name>
</gene>
<feature type="compositionally biased region" description="Pro residues" evidence="3">
    <location>
        <begin position="428"/>
        <end position="438"/>
    </location>
</feature>
<dbReference type="InParanoid" id="D7G9D8"/>
<dbReference type="InterPro" id="IPR042121">
    <property type="entry name" value="MutL_C_regsub"/>
</dbReference>
<feature type="domain" description="DNA mismatch repair protein S5" evidence="5">
    <location>
        <begin position="223"/>
        <end position="382"/>
    </location>
</feature>
<feature type="compositionally biased region" description="Low complexity" evidence="3">
    <location>
        <begin position="812"/>
        <end position="822"/>
    </location>
</feature>
<dbReference type="GO" id="GO:0006298">
    <property type="term" value="P:mismatch repair"/>
    <property type="evidence" value="ECO:0007669"/>
    <property type="project" value="InterPro"/>
</dbReference>
<feature type="region of interest" description="Disordered" evidence="3">
    <location>
        <begin position="404"/>
        <end position="452"/>
    </location>
</feature>
<dbReference type="SMART" id="SM01340">
    <property type="entry name" value="DNA_mis_repair"/>
    <property type="match status" value="1"/>
</dbReference>
<feature type="compositionally biased region" description="Low complexity" evidence="3">
    <location>
        <begin position="943"/>
        <end position="984"/>
    </location>
</feature>
<dbReference type="STRING" id="2880.D7G9D8"/>
<organism evidence="6 7">
    <name type="scientific">Ectocarpus siliculosus</name>
    <name type="common">Brown alga</name>
    <name type="synonym">Conferva siliculosa</name>
    <dbReference type="NCBI Taxonomy" id="2880"/>
    <lineage>
        <taxon>Eukaryota</taxon>
        <taxon>Sar</taxon>
        <taxon>Stramenopiles</taxon>
        <taxon>Ochrophyta</taxon>
        <taxon>PX clade</taxon>
        <taxon>Phaeophyceae</taxon>
        <taxon>Ectocarpales</taxon>
        <taxon>Ectocarpaceae</taxon>
        <taxon>Ectocarpus</taxon>
    </lineage>
</organism>
<feature type="compositionally biased region" description="Basic and acidic residues" evidence="3">
    <location>
        <begin position="1016"/>
        <end position="1025"/>
    </location>
</feature>
<feature type="compositionally biased region" description="Gly residues" evidence="3">
    <location>
        <begin position="1044"/>
        <end position="1059"/>
    </location>
</feature>
<dbReference type="GO" id="GO:0030983">
    <property type="term" value="F:mismatched DNA binding"/>
    <property type="evidence" value="ECO:0007669"/>
    <property type="project" value="InterPro"/>
</dbReference>
<evidence type="ECO:0000256" key="1">
    <source>
        <dbReference type="ARBA" id="ARBA00006082"/>
    </source>
</evidence>
<dbReference type="InterPro" id="IPR042120">
    <property type="entry name" value="MutL_C_dimsub"/>
</dbReference>